<protein>
    <submittedName>
        <fullName evidence="2">Uncharacterized protein</fullName>
    </submittedName>
</protein>
<keyword evidence="3" id="KW-1185">Reference proteome</keyword>
<feature type="region of interest" description="Disordered" evidence="1">
    <location>
        <begin position="1"/>
        <end position="20"/>
    </location>
</feature>
<dbReference type="Proteomes" id="UP001239795">
    <property type="component" value="Unassembled WGS sequence"/>
</dbReference>
<gene>
    <name evidence="2" type="ORF">CMEL01_00562</name>
</gene>
<evidence type="ECO:0000313" key="3">
    <source>
        <dbReference type="Proteomes" id="UP001239795"/>
    </source>
</evidence>
<feature type="non-terminal residue" evidence="2">
    <location>
        <position position="1"/>
    </location>
</feature>
<organism evidence="2 3">
    <name type="scientific">Colletotrichum melonis</name>
    <dbReference type="NCBI Taxonomy" id="1209925"/>
    <lineage>
        <taxon>Eukaryota</taxon>
        <taxon>Fungi</taxon>
        <taxon>Dikarya</taxon>
        <taxon>Ascomycota</taxon>
        <taxon>Pezizomycotina</taxon>
        <taxon>Sordariomycetes</taxon>
        <taxon>Hypocreomycetidae</taxon>
        <taxon>Glomerellales</taxon>
        <taxon>Glomerellaceae</taxon>
        <taxon>Colletotrichum</taxon>
        <taxon>Colletotrichum acutatum species complex</taxon>
    </lineage>
</organism>
<proteinExistence type="predicted"/>
<accession>A0AAI9XZE4</accession>
<comment type="caution">
    <text evidence="2">The sequence shown here is derived from an EMBL/GenBank/DDBJ whole genome shotgun (WGS) entry which is preliminary data.</text>
</comment>
<sequence length="141" mass="15940">PEHSKRHSVPHPAPRGGFWGGEAGSEHSRACWCIFAASTSHRALHRPAAPSRQQNNLKFQLTMKVPTPAGTHFLHFAILLDVHCLHVLLRFAFFGTESTWHPDMINILILFSSVHTSDHHLYSVFEHPNSVICPLSIKFDY</sequence>
<dbReference type="EMBL" id="MLGG01000001">
    <property type="protein sequence ID" value="KAK1468795.1"/>
    <property type="molecule type" value="Genomic_DNA"/>
</dbReference>
<evidence type="ECO:0000256" key="1">
    <source>
        <dbReference type="SAM" id="MobiDB-lite"/>
    </source>
</evidence>
<name>A0AAI9XZE4_9PEZI</name>
<evidence type="ECO:0000313" key="2">
    <source>
        <dbReference type="EMBL" id="KAK1468795.1"/>
    </source>
</evidence>
<dbReference type="AlphaFoldDB" id="A0AAI9XZE4"/>
<reference evidence="2 3" key="1">
    <citation type="submission" date="2016-10" db="EMBL/GenBank/DDBJ databases">
        <title>The genome sequence of Colletotrichum fioriniae PJ7.</title>
        <authorList>
            <person name="Baroncelli R."/>
        </authorList>
    </citation>
    <scope>NUCLEOTIDE SEQUENCE [LARGE SCALE GENOMIC DNA]</scope>
    <source>
        <strain evidence="2">Col 31</strain>
    </source>
</reference>